<protein>
    <submittedName>
        <fullName evidence="1">Phage tail protein</fullName>
    </submittedName>
</protein>
<reference evidence="1 2" key="1">
    <citation type="journal article" date="2012" name="Stand. Genomic Sci.">
        <title>Complete genome sequencing and analysis of Saprospira grandis str. Lewin, a predatory marine bacterium.</title>
        <authorList>
            <person name="Saw J.H."/>
            <person name="Yuryev A."/>
            <person name="Kanbe M."/>
            <person name="Hou S."/>
            <person name="Young A.G."/>
            <person name="Aizawa S."/>
            <person name="Alam M."/>
        </authorList>
    </citation>
    <scope>NUCLEOTIDE SEQUENCE [LARGE SCALE GENOMIC DNA]</scope>
    <source>
        <strain evidence="1 2">Lewin</strain>
    </source>
</reference>
<dbReference type="NCBIfam" id="TIGR02241">
    <property type="entry name" value="conserved hypothetical phage tail region protein"/>
    <property type="match status" value="1"/>
</dbReference>
<evidence type="ECO:0000313" key="2">
    <source>
        <dbReference type="Proteomes" id="UP000007519"/>
    </source>
</evidence>
<dbReference type="PANTHER" id="PTHR38009:SF1">
    <property type="entry name" value="CONSERVED HYPOTHETICAL PHAGE TAIL PROTEIN"/>
    <property type="match status" value="1"/>
</dbReference>
<dbReference type="RefSeq" id="WP_002657742.1">
    <property type="nucleotide sequence ID" value="NC_016940.1"/>
</dbReference>
<gene>
    <name evidence="1" type="ordered locus">SGRA_1316</name>
</gene>
<dbReference type="HOGENOM" id="CLU_101335_3_0_10"/>
<proteinExistence type="predicted"/>
<dbReference type="Pfam" id="PF06841">
    <property type="entry name" value="Phage_T4_gp19"/>
    <property type="match status" value="1"/>
</dbReference>
<accession>H6L5D7</accession>
<dbReference type="EMBL" id="CP002831">
    <property type="protein sequence ID" value="AFC24051.1"/>
    <property type="molecule type" value="Genomic_DNA"/>
</dbReference>
<dbReference type="KEGG" id="sgn:SGRA_1316"/>
<dbReference type="OrthoDB" id="73314at2"/>
<evidence type="ECO:0000313" key="1">
    <source>
        <dbReference type="EMBL" id="AFC24051.1"/>
    </source>
</evidence>
<keyword evidence="2" id="KW-1185">Reference proteome</keyword>
<name>H6L5D7_SAPGL</name>
<dbReference type="Proteomes" id="UP000007519">
    <property type="component" value="Chromosome"/>
</dbReference>
<dbReference type="PANTHER" id="PTHR38009">
    <property type="entry name" value="CONSERVED HYPOTHETICAL PHAGE TAIL PROTEIN"/>
    <property type="match status" value="1"/>
</dbReference>
<organism evidence="1 2">
    <name type="scientific">Saprospira grandis (strain Lewin)</name>
    <dbReference type="NCBI Taxonomy" id="984262"/>
    <lineage>
        <taxon>Bacteria</taxon>
        <taxon>Pseudomonadati</taxon>
        <taxon>Bacteroidota</taxon>
        <taxon>Saprospiria</taxon>
        <taxon>Saprospirales</taxon>
        <taxon>Saprospiraceae</taxon>
        <taxon>Saprospira</taxon>
    </lineage>
</organism>
<dbReference type="InterPro" id="IPR011747">
    <property type="entry name" value="CHP02241"/>
</dbReference>
<dbReference type="STRING" id="984262.SGRA_1316"/>
<dbReference type="GO" id="GO:0005198">
    <property type="term" value="F:structural molecule activity"/>
    <property type="evidence" value="ECO:0007669"/>
    <property type="project" value="InterPro"/>
</dbReference>
<dbReference type="InterPro" id="IPR010667">
    <property type="entry name" value="Phage_T4_Gp19"/>
</dbReference>
<dbReference type="AlphaFoldDB" id="H6L5D7"/>
<sequence>MSATTEWPLPKFYFSIEIDNIPNTLGFQTIEGLETEISVMEYRAGNSTNFYKTKRPGLMSYSNITLKKGTFQSDDYLYQWYKELSVDHQHTERRTVIIHLMNEADEIVFTWTLLNAFVTKFTPTPFDAEADSEVAIEELEFCCEEWTMETA</sequence>